<evidence type="ECO:0000313" key="1">
    <source>
        <dbReference type="EMBL" id="MBR9651159.1"/>
    </source>
</evidence>
<accession>A0ABS5HQB0</accession>
<proteinExistence type="predicted"/>
<dbReference type="Proteomes" id="UP001195941">
    <property type="component" value="Unassembled WGS sequence"/>
</dbReference>
<evidence type="ECO:0008006" key="3">
    <source>
        <dbReference type="Google" id="ProtNLM"/>
    </source>
</evidence>
<reference evidence="1 2" key="1">
    <citation type="journal article" date="2021" name="Arch. Microbiol.">
        <title>Thalassobius aquimarinus sp. nov., isolated from the Sea of Japan seashore.</title>
        <authorList>
            <person name="Kurilenko V.V."/>
            <person name="Romanenko L.A."/>
            <person name="Chernysheva N.Y."/>
            <person name="Velansky P.V."/>
            <person name="Tekutyeva L.A."/>
            <person name="Isaeva M.P."/>
            <person name="Mikhailov V.V."/>
        </authorList>
    </citation>
    <scope>NUCLEOTIDE SEQUENCE [LARGE SCALE GENOMIC DNA]</scope>
    <source>
        <strain evidence="1 2">KMM 8518</strain>
    </source>
</reference>
<gene>
    <name evidence="1" type="ORF">IT775_08505</name>
</gene>
<comment type="caution">
    <text evidence="1">The sequence shown here is derived from an EMBL/GenBank/DDBJ whole genome shotgun (WGS) entry which is preliminary data.</text>
</comment>
<dbReference type="RefSeq" id="WP_212700679.1">
    <property type="nucleotide sequence ID" value="NZ_JADMKU010000006.1"/>
</dbReference>
<name>A0ABS5HQB0_9RHOB</name>
<dbReference type="EMBL" id="JADMKU010000006">
    <property type="protein sequence ID" value="MBR9651159.1"/>
    <property type="molecule type" value="Genomic_DNA"/>
</dbReference>
<evidence type="ECO:0000313" key="2">
    <source>
        <dbReference type="Proteomes" id="UP001195941"/>
    </source>
</evidence>
<organism evidence="1 2">
    <name type="scientific">Thalassovita aquimarina</name>
    <dbReference type="NCBI Taxonomy" id="2785917"/>
    <lineage>
        <taxon>Bacteria</taxon>
        <taxon>Pseudomonadati</taxon>
        <taxon>Pseudomonadota</taxon>
        <taxon>Alphaproteobacteria</taxon>
        <taxon>Rhodobacterales</taxon>
        <taxon>Roseobacteraceae</taxon>
        <taxon>Thalassovita</taxon>
    </lineage>
</organism>
<protein>
    <recommendedName>
        <fullName evidence="3">Pellino</fullName>
    </recommendedName>
</protein>
<keyword evidence="2" id="KW-1185">Reference proteome</keyword>
<sequence length="307" mass="34065">MTADGPVSDWATAVVSFLSDNLPRLDKGLEHDFSTAYQIGCSALVALGQADETEYGATPRPNPEFPEKLPRWDDICIAVLKLAKHQNKLSYRLQNGDKPPASVVAPAFTIVPLGRQPTPPPPNNSPSRRLGAAQADPAVMSAMNALGLVAVARWTDEAETVLWRIQPRAWGMDIASDPRFAEAVKNTVYTVPSNIQTQFDQLVTITEDDVASSMASHEAALKEPREKCAPNARAVMPKTAAEIRRSLAFQRRNTLDWMFFRHWRLSDNWLSDDQVGRALPIFHDPLAIQMRQAVIARLYPELPDFAQ</sequence>